<evidence type="ECO:0000256" key="5">
    <source>
        <dbReference type="ARBA" id="ARBA00023136"/>
    </source>
</evidence>
<dbReference type="PANTHER" id="PTHR12050">
    <property type="entry name" value="LEPTIN RECEPTOR-RELATED"/>
    <property type="match status" value="1"/>
</dbReference>
<feature type="transmembrane region" description="Helical" evidence="6">
    <location>
        <begin position="82"/>
        <end position="99"/>
    </location>
</feature>
<keyword evidence="8" id="KW-1185">Reference proteome</keyword>
<evidence type="ECO:0000313" key="7">
    <source>
        <dbReference type="EMBL" id="TID14987.1"/>
    </source>
</evidence>
<keyword evidence="5 6" id="KW-0472">Membrane</keyword>
<accession>A0A4T0WVW3</accession>
<dbReference type="AlphaFoldDB" id="A0A4T0WVW3"/>
<comment type="subcellular location">
    <subcellularLocation>
        <location evidence="1">Membrane</location>
        <topology evidence="1">Multi-pass membrane protein</topology>
    </subcellularLocation>
</comment>
<evidence type="ECO:0000256" key="4">
    <source>
        <dbReference type="ARBA" id="ARBA00022989"/>
    </source>
</evidence>
<evidence type="ECO:0000256" key="2">
    <source>
        <dbReference type="ARBA" id="ARBA00005645"/>
    </source>
</evidence>
<feature type="transmembrane region" description="Helical" evidence="6">
    <location>
        <begin position="111"/>
        <end position="130"/>
    </location>
</feature>
<dbReference type="GO" id="GO:0032511">
    <property type="term" value="P:late endosome to vacuole transport via multivesicular body sorting pathway"/>
    <property type="evidence" value="ECO:0007669"/>
    <property type="project" value="TreeGrafter"/>
</dbReference>
<name>A0A4T0WVW3_9ASCO</name>
<keyword evidence="4 6" id="KW-1133">Transmembrane helix</keyword>
<comment type="caution">
    <text evidence="7">The sequence shown here is derived from an EMBL/GenBank/DDBJ whole genome shotgun (WGS) entry which is preliminary data.</text>
</comment>
<dbReference type="PANTHER" id="PTHR12050:SF0">
    <property type="entry name" value="RH04491P"/>
    <property type="match status" value="1"/>
</dbReference>
<organism evidence="7 8">
    <name type="scientific">Pichia inconspicua</name>
    <dbReference type="NCBI Taxonomy" id="52247"/>
    <lineage>
        <taxon>Eukaryota</taxon>
        <taxon>Fungi</taxon>
        <taxon>Dikarya</taxon>
        <taxon>Ascomycota</taxon>
        <taxon>Saccharomycotina</taxon>
        <taxon>Pichiomycetes</taxon>
        <taxon>Pichiales</taxon>
        <taxon>Pichiaceae</taxon>
        <taxon>Pichia</taxon>
    </lineage>
</organism>
<dbReference type="OrthoDB" id="14246at2759"/>
<dbReference type="Pfam" id="PF04133">
    <property type="entry name" value="Vps55"/>
    <property type="match status" value="1"/>
</dbReference>
<feature type="transmembrane region" description="Helical" evidence="6">
    <location>
        <begin position="12"/>
        <end position="35"/>
    </location>
</feature>
<proteinExistence type="inferred from homology"/>
<evidence type="ECO:0000256" key="1">
    <source>
        <dbReference type="ARBA" id="ARBA00004141"/>
    </source>
</evidence>
<reference evidence="7 8" key="1">
    <citation type="journal article" date="2019" name="Front. Genet.">
        <title>Whole-Genome Sequencing of the Opportunistic Yeast Pathogen Candida inconspicua Uncovers Its Hybrid Origin.</title>
        <authorList>
            <person name="Mixao V."/>
            <person name="Hansen A.P."/>
            <person name="Saus E."/>
            <person name="Boekhout T."/>
            <person name="Lass-Florl C."/>
            <person name="Gabaldon T."/>
        </authorList>
    </citation>
    <scope>NUCLEOTIDE SEQUENCE [LARGE SCALE GENOMIC DNA]</scope>
    <source>
        <strain evidence="7 8">CBS 180</strain>
    </source>
</reference>
<dbReference type="InterPro" id="IPR007262">
    <property type="entry name" value="Vps55/LEPROT"/>
</dbReference>
<evidence type="ECO:0000256" key="3">
    <source>
        <dbReference type="ARBA" id="ARBA00022692"/>
    </source>
</evidence>
<protein>
    <recommendedName>
        <fullName evidence="9">Vacuolar protein sorting-associated protein 55</fullName>
    </recommendedName>
</protein>
<dbReference type="GO" id="GO:0034424">
    <property type="term" value="C:Vps55/Vps68 complex"/>
    <property type="evidence" value="ECO:0007669"/>
    <property type="project" value="TreeGrafter"/>
</dbReference>
<evidence type="ECO:0008006" key="9">
    <source>
        <dbReference type="Google" id="ProtNLM"/>
    </source>
</evidence>
<dbReference type="Proteomes" id="UP000307173">
    <property type="component" value="Unassembled WGS sequence"/>
</dbReference>
<comment type="similarity">
    <text evidence="2">Belongs to the OB-RGRP/VPS55 family.</text>
</comment>
<gene>
    <name evidence="7" type="ORF">CANINC_004658</name>
</gene>
<dbReference type="EMBL" id="SELW01000657">
    <property type="protein sequence ID" value="TID14987.1"/>
    <property type="molecule type" value="Genomic_DNA"/>
</dbReference>
<evidence type="ECO:0000313" key="8">
    <source>
        <dbReference type="Proteomes" id="UP000307173"/>
    </source>
</evidence>
<sequence length="142" mass="15040">MPLTINPLSKIIGLSGMLALGFLLLVLSTALYGSWMPILDGFIFGIAHLPYLISNGVNTEYETGLADVSGATYSAASDFGKWFSSFLLVSAVALPITLTRSHILTNVAASLSIAGGLCIYTTIVIFTSFFDGFKDSSDPFSV</sequence>
<keyword evidence="3 6" id="KW-0812">Transmembrane</keyword>
<evidence type="ECO:0000256" key="6">
    <source>
        <dbReference type="SAM" id="Phobius"/>
    </source>
</evidence>